<keyword evidence="9" id="KW-1185">Reference proteome</keyword>
<evidence type="ECO:0000256" key="2">
    <source>
        <dbReference type="ARBA" id="ARBA00005568"/>
    </source>
</evidence>
<comment type="caution">
    <text evidence="8">The sequence shown here is derived from an EMBL/GenBank/DDBJ whole genome shotgun (WGS) entry which is preliminary data.</text>
</comment>
<feature type="binding site" evidence="5">
    <location>
        <position position="131"/>
    </location>
    <ligand>
        <name>substrate</name>
    </ligand>
</feature>
<gene>
    <name evidence="8" type="ORF">JL811_05825</name>
</gene>
<feature type="domain" description="HpcH/HpaI aldolase/citrate lyase" evidence="7">
    <location>
        <begin position="8"/>
        <end position="227"/>
    </location>
</feature>
<sequence length="293" mass="31013">MTVTRPIRSWLFAPGMDARKMEKALASDADALILDIEDAVALSEKPKAREMVRALSAQISPERQVFVRVNDLMTGMTAEDIRAACAGGIAGIILPKAESAEMIRIASALVDEASRAAGVPQGQIRIGAILESARGVLRAEEIGSAGGRLETLMFGAGDFTNDIGIPTSNVGEHIINGKLQTVLACRSNGLRPPIDTVFFDVTDPDGFAADCRQGRDFGFQGKAVIHPTQIAVANDAYSPSATDIAFATQVVDSFTRAEAEGVGAIRVEGKLVDYAMVKNSRKLLDTARALGLA</sequence>
<keyword evidence="8" id="KW-0456">Lyase</keyword>
<evidence type="ECO:0000313" key="9">
    <source>
        <dbReference type="Proteomes" id="UP000648908"/>
    </source>
</evidence>
<keyword evidence="4 6" id="KW-0460">Magnesium</keyword>
<dbReference type="RefSeq" id="WP_202687552.1">
    <property type="nucleotide sequence ID" value="NZ_JAESVN010000002.1"/>
</dbReference>
<dbReference type="Gene3D" id="3.20.20.60">
    <property type="entry name" value="Phosphoenolpyruvate-binding domains"/>
    <property type="match status" value="1"/>
</dbReference>
<organism evidence="8 9">
    <name type="scientific">Szabonella alba</name>
    <dbReference type="NCBI Taxonomy" id="2804194"/>
    <lineage>
        <taxon>Bacteria</taxon>
        <taxon>Pseudomonadati</taxon>
        <taxon>Pseudomonadota</taxon>
        <taxon>Alphaproteobacteria</taxon>
        <taxon>Rhodobacterales</taxon>
        <taxon>Paracoccaceae</taxon>
        <taxon>Szabonella</taxon>
    </lineage>
</organism>
<evidence type="ECO:0000256" key="6">
    <source>
        <dbReference type="PIRSR" id="PIRSR015582-2"/>
    </source>
</evidence>
<evidence type="ECO:0000259" key="7">
    <source>
        <dbReference type="Pfam" id="PF03328"/>
    </source>
</evidence>
<dbReference type="InterPro" id="IPR015813">
    <property type="entry name" value="Pyrv/PenolPyrv_kinase-like_dom"/>
</dbReference>
<feature type="binding site" evidence="5">
    <location>
        <position position="68"/>
    </location>
    <ligand>
        <name>substrate</name>
    </ligand>
</feature>
<comment type="cofactor">
    <cofactor evidence="1">
        <name>Mg(2+)</name>
        <dbReference type="ChEBI" id="CHEBI:18420"/>
    </cofactor>
</comment>
<dbReference type="InterPro" id="IPR011206">
    <property type="entry name" value="Citrate_lyase_beta/mcl1/mcl2"/>
</dbReference>
<dbReference type="PANTHER" id="PTHR32308:SF0">
    <property type="entry name" value="HPCH_HPAI ALDOLASE_CITRATE LYASE DOMAIN-CONTAINING PROTEIN"/>
    <property type="match status" value="1"/>
</dbReference>
<evidence type="ECO:0000256" key="3">
    <source>
        <dbReference type="ARBA" id="ARBA00022723"/>
    </source>
</evidence>
<dbReference type="Pfam" id="PF03328">
    <property type="entry name" value="HpcH_HpaI"/>
    <property type="match status" value="1"/>
</dbReference>
<dbReference type="EMBL" id="JAESVN010000002">
    <property type="protein sequence ID" value="MBL4916736.1"/>
    <property type="molecule type" value="Genomic_DNA"/>
</dbReference>
<evidence type="ECO:0000313" key="8">
    <source>
        <dbReference type="EMBL" id="MBL4916736.1"/>
    </source>
</evidence>
<feature type="binding site" evidence="6">
    <location>
        <position position="158"/>
    </location>
    <ligand>
        <name>Mg(2+)</name>
        <dbReference type="ChEBI" id="CHEBI:18420"/>
    </ligand>
</feature>
<dbReference type="SUPFAM" id="SSF51621">
    <property type="entry name" value="Phosphoenolpyruvate/pyruvate domain"/>
    <property type="match status" value="1"/>
</dbReference>
<accession>A0A8K0V7U5</accession>
<evidence type="ECO:0000256" key="4">
    <source>
        <dbReference type="ARBA" id="ARBA00022842"/>
    </source>
</evidence>
<feature type="binding site" evidence="6">
    <location>
        <position position="131"/>
    </location>
    <ligand>
        <name>Mg(2+)</name>
        <dbReference type="ChEBI" id="CHEBI:18420"/>
    </ligand>
</feature>
<name>A0A8K0V7U5_9RHOB</name>
<dbReference type="AlphaFoldDB" id="A0A8K0V7U5"/>
<dbReference type="InterPro" id="IPR005000">
    <property type="entry name" value="Aldolase/citrate-lyase_domain"/>
</dbReference>
<dbReference type="GO" id="GO:0000287">
    <property type="term" value="F:magnesium ion binding"/>
    <property type="evidence" value="ECO:0007669"/>
    <property type="project" value="TreeGrafter"/>
</dbReference>
<keyword evidence="3 6" id="KW-0479">Metal-binding</keyword>
<dbReference type="GO" id="GO:0016829">
    <property type="term" value="F:lyase activity"/>
    <property type="evidence" value="ECO:0007669"/>
    <property type="project" value="UniProtKB-KW"/>
</dbReference>
<dbReference type="PANTHER" id="PTHR32308">
    <property type="entry name" value="LYASE BETA SUBUNIT, PUTATIVE (AFU_ORTHOLOGUE AFUA_4G13030)-RELATED"/>
    <property type="match status" value="1"/>
</dbReference>
<reference evidence="8" key="1">
    <citation type="submission" date="2021-01" db="EMBL/GenBank/DDBJ databases">
        <title>Tabrizicola alba sp. nov. a motile alkaliphilic bacterium isolated from a soda lake.</title>
        <authorList>
            <person name="Szuroczki S."/>
            <person name="Abbaszade G."/>
            <person name="Schumann P."/>
            <person name="Toth E."/>
        </authorList>
    </citation>
    <scope>NUCLEOTIDE SEQUENCE</scope>
    <source>
        <strain evidence="8">DMG-N-6</strain>
    </source>
</reference>
<evidence type="ECO:0000256" key="1">
    <source>
        <dbReference type="ARBA" id="ARBA00001946"/>
    </source>
</evidence>
<dbReference type="PIRSF" id="PIRSF015582">
    <property type="entry name" value="Cit_lyase_B"/>
    <property type="match status" value="1"/>
</dbReference>
<dbReference type="InterPro" id="IPR040442">
    <property type="entry name" value="Pyrv_kinase-like_dom_sf"/>
</dbReference>
<dbReference type="Proteomes" id="UP000648908">
    <property type="component" value="Unassembled WGS sequence"/>
</dbReference>
<evidence type="ECO:0000256" key="5">
    <source>
        <dbReference type="PIRSR" id="PIRSR015582-1"/>
    </source>
</evidence>
<proteinExistence type="inferred from homology"/>
<comment type="similarity">
    <text evidence="2">Belongs to the HpcH/HpaI aldolase family.</text>
</comment>
<protein>
    <submittedName>
        <fullName evidence="8">CoA ester lyase</fullName>
    </submittedName>
</protein>
<dbReference type="GO" id="GO:0006107">
    <property type="term" value="P:oxaloacetate metabolic process"/>
    <property type="evidence" value="ECO:0007669"/>
    <property type="project" value="TreeGrafter"/>
</dbReference>